<proteinExistence type="predicted"/>
<organism evidence="2 3">
    <name type="scientific">Schizophyllum amplum</name>
    <dbReference type="NCBI Taxonomy" id="97359"/>
    <lineage>
        <taxon>Eukaryota</taxon>
        <taxon>Fungi</taxon>
        <taxon>Dikarya</taxon>
        <taxon>Basidiomycota</taxon>
        <taxon>Agaricomycotina</taxon>
        <taxon>Agaricomycetes</taxon>
        <taxon>Agaricomycetidae</taxon>
        <taxon>Agaricales</taxon>
        <taxon>Schizophyllaceae</taxon>
        <taxon>Schizophyllum</taxon>
    </lineage>
</organism>
<dbReference type="EMBL" id="VDMD01000034">
    <property type="protein sequence ID" value="TRM58602.1"/>
    <property type="molecule type" value="Genomic_DNA"/>
</dbReference>
<keyword evidence="3" id="KW-1185">Reference proteome</keyword>
<feature type="region of interest" description="Disordered" evidence="1">
    <location>
        <begin position="177"/>
        <end position="214"/>
    </location>
</feature>
<dbReference type="OrthoDB" id="10607575at2759"/>
<sequence length="425" mass="46967">MAVPDHLLQRAIERLTQTARAEGIPTSASIDVLLGDDWSTTVSDVGVAAYAHCSGLAILQRSLFDYVVHPPAIKSNRQFGVAIVAAPRRLTDSESLAYIAHGWVRQGDVWNPSDRVMRRSYTKRMGVLARNLHELFREKYDVVIDQVFIPLLQEYVSFQLQNPAPPVKRPLAALQEVGDDDDGQGENNRDNEAAGPSSKRLRTHANASASDDTVNVQNNITLENLASGDNSFTRLRRHAAEDRQLPVDLENADVQRQIGMMRREHPRAGSVVNAFLAIPNLMKDGRAKLSGILREYVIPYATDRRFLLAVMLCLGAALYRTQPAWVAMLQDSFHLARETVLSPGRANADAQMLRSLEAAAQEATPDLDQIRHLIGSIKCEGTASSALAYYFHLQGRLPNSEFYYGLGKAALCGIFTSLKIVEPLA</sequence>
<gene>
    <name evidence="2" type="ORF">BD626DRAFT_510793</name>
</gene>
<evidence type="ECO:0000313" key="2">
    <source>
        <dbReference type="EMBL" id="TRM58602.1"/>
    </source>
</evidence>
<name>A0A550C1B9_9AGAR</name>
<feature type="compositionally biased region" description="Polar residues" evidence="1">
    <location>
        <begin position="205"/>
        <end position="214"/>
    </location>
</feature>
<accession>A0A550C1B9</accession>
<evidence type="ECO:0000256" key="1">
    <source>
        <dbReference type="SAM" id="MobiDB-lite"/>
    </source>
</evidence>
<evidence type="ECO:0000313" key="3">
    <source>
        <dbReference type="Proteomes" id="UP000320762"/>
    </source>
</evidence>
<comment type="caution">
    <text evidence="2">The sequence shown here is derived from an EMBL/GenBank/DDBJ whole genome shotgun (WGS) entry which is preliminary data.</text>
</comment>
<dbReference type="AlphaFoldDB" id="A0A550C1B9"/>
<protein>
    <submittedName>
        <fullName evidence="2">Uncharacterized protein</fullName>
    </submittedName>
</protein>
<reference evidence="2 3" key="1">
    <citation type="journal article" date="2019" name="New Phytol.">
        <title>Comparative genomics reveals unique wood-decay strategies and fruiting body development in the Schizophyllaceae.</title>
        <authorList>
            <person name="Almasi E."/>
            <person name="Sahu N."/>
            <person name="Krizsan K."/>
            <person name="Balint B."/>
            <person name="Kovacs G.M."/>
            <person name="Kiss B."/>
            <person name="Cseklye J."/>
            <person name="Drula E."/>
            <person name="Henrissat B."/>
            <person name="Nagy I."/>
            <person name="Chovatia M."/>
            <person name="Adam C."/>
            <person name="LaButti K."/>
            <person name="Lipzen A."/>
            <person name="Riley R."/>
            <person name="Grigoriev I.V."/>
            <person name="Nagy L.G."/>
        </authorList>
    </citation>
    <scope>NUCLEOTIDE SEQUENCE [LARGE SCALE GENOMIC DNA]</scope>
    <source>
        <strain evidence="2 3">NL-1724</strain>
    </source>
</reference>
<dbReference type="Proteomes" id="UP000320762">
    <property type="component" value="Unassembled WGS sequence"/>
</dbReference>